<dbReference type="Proteomes" id="UP000053201">
    <property type="component" value="Unassembled WGS sequence"/>
</dbReference>
<dbReference type="OrthoDB" id="5600037at2759"/>
<dbReference type="PANTHER" id="PTHR33568">
    <property type="entry name" value="DNA POLYMERASE"/>
    <property type="match status" value="1"/>
</dbReference>
<dbReference type="AlphaFoldDB" id="A0A0L0HEP5"/>
<dbReference type="SUPFAM" id="SSF56672">
    <property type="entry name" value="DNA/RNA polymerases"/>
    <property type="match status" value="1"/>
</dbReference>
<dbReference type="GeneID" id="27688857"/>
<proteinExistence type="inferred from homology"/>
<dbReference type="VEuPathDB" id="FungiDB:SPPG_05489"/>
<dbReference type="Pfam" id="PF03175">
    <property type="entry name" value="DNA_pol_B_2"/>
    <property type="match status" value="1"/>
</dbReference>
<dbReference type="InterPro" id="IPR043502">
    <property type="entry name" value="DNA/RNA_pol_sf"/>
</dbReference>
<feature type="domain" description="DNA-directed DNA polymerase family B mitochondria/virus" evidence="9">
    <location>
        <begin position="16"/>
        <end position="313"/>
    </location>
</feature>
<dbReference type="GO" id="GO:0006260">
    <property type="term" value="P:DNA replication"/>
    <property type="evidence" value="ECO:0007669"/>
    <property type="project" value="UniProtKB-KW"/>
</dbReference>
<dbReference type="EC" id="2.7.7.7" evidence="2"/>
<evidence type="ECO:0000313" key="11">
    <source>
        <dbReference type="Proteomes" id="UP000053201"/>
    </source>
</evidence>
<keyword evidence="4" id="KW-0548">Nucleotidyltransferase</keyword>
<evidence type="ECO:0000256" key="4">
    <source>
        <dbReference type="ARBA" id="ARBA00022695"/>
    </source>
</evidence>
<comment type="catalytic activity">
    <reaction evidence="8">
        <text>DNA(n) + a 2'-deoxyribonucleoside 5'-triphosphate = DNA(n+1) + diphosphate</text>
        <dbReference type="Rhea" id="RHEA:22508"/>
        <dbReference type="Rhea" id="RHEA-COMP:17339"/>
        <dbReference type="Rhea" id="RHEA-COMP:17340"/>
        <dbReference type="ChEBI" id="CHEBI:33019"/>
        <dbReference type="ChEBI" id="CHEBI:61560"/>
        <dbReference type="ChEBI" id="CHEBI:173112"/>
        <dbReference type="EC" id="2.7.7.7"/>
    </reaction>
</comment>
<evidence type="ECO:0000256" key="3">
    <source>
        <dbReference type="ARBA" id="ARBA00022679"/>
    </source>
</evidence>
<dbReference type="Gene3D" id="3.90.1600.10">
    <property type="entry name" value="Palm domain of DNA polymerase"/>
    <property type="match status" value="1"/>
</dbReference>
<name>A0A0L0HEP5_SPIPD</name>
<keyword evidence="5" id="KW-0235">DNA replication</keyword>
<dbReference type="GO" id="GO:0003677">
    <property type="term" value="F:DNA binding"/>
    <property type="evidence" value="ECO:0007669"/>
    <property type="project" value="UniProtKB-KW"/>
</dbReference>
<organism evidence="10 11">
    <name type="scientific">Spizellomyces punctatus (strain DAOM BR117)</name>
    <dbReference type="NCBI Taxonomy" id="645134"/>
    <lineage>
        <taxon>Eukaryota</taxon>
        <taxon>Fungi</taxon>
        <taxon>Fungi incertae sedis</taxon>
        <taxon>Chytridiomycota</taxon>
        <taxon>Chytridiomycota incertae sedis</taxon>
        <taxon>Chytridiomycetes</taxon>
        <taxon>Spizellomycetales</taxon>
        <taxon>Spizellomycetaceae</taxon>
        <taxon>Spizellomyces</taxon>
    </lineage>
</organism>
<evidence type="ECO:0000256" key="1">
    <source>
        <dbReference type="ARBA" id="ARBA00005755"/>
    </source>
</evidence>
<evidence type="ECO:0000256" key="8">
    <source>
        <dbReference type="ARBA" id="ARBA00049244"/>
    </source>
</evidence>
<protein>
    <recommendedName>
        <fullName evidence="2">DNA-directed DNA polymerase</fullName>
        <ecNumber evidence="2">2.7.7.7</ecNumber>
    </recommendedName>
</protein>
<dbReference type="PANTHER" id="PTHR33568:SF3">
    <property type="entry name" value="DNA-DIRECTED DNA POLYMERASE"/>
    <property type="match status" value="1"/>
</dbReference>
<keyword evidence="11" id="KW-1185">Reference proteome</keyword>
<dbReference type="eggNOG" id="ENOG502QQ9V">
    <property type="taxonomic scope" value="Eukaryota"/>
</dbReference>
<dbReference type="Gene3D" id="1.10.287.690">
    <property type="entry name" value="Helix hairpin bin"/>
    <property type="match status" value="1"/>
</dbReference>
<keyword evidence="7" id="KW-0238">DNA-binding</keyword>
<evidence type="ECO:0000256" key="7">
    <source>
        <dbReference type="ARBA" id="ARBA00023125"/>
    </source>
</evidence>
<dbReference type="STRING" id="645134.A0A0L0HEP5"/>
<dbReference type="EMBL" id="KQ257458">
    <property type="protein sequence ID" value="KNC99233.1"/>
    <property type="molecule type" value="Genomic_DNA"/>
</dbReference>
<dbReference type="GO" id="GO:0000166">
    <property type="term" value="F:nucleotide binding"/>
    <property type="evidence" value="ECO:0007669"/>
    <property type="project" value="InterPro"/>
</dbReference>
<dbReference type="InParanoid" id="A0A0L0HEP5"/>
<dbReference type="InterPro" id="IPR004868">
    <property type="entry name" value="DNA-dir_DNA_pol_B_mt/vir"/>
</dbReference>
<gene>
    <name evidence="10" type="ORF">SPPG_05489</name>
</gene>
<accession>A0A0L0HEP5</accession>
<reference evidence="10 11" key="1">
    <citation type="submission" date="2009-08" db="EMBL/GenBank/DDBJ databases">
        <title>The Genome Sequence of Spizellomyces punctatus strain DAOM BR117.</title>
        <authorList>
            <consortium name="The Broad Institute Genome Sequencing Platform"/>
            <person name="Russ C."/>
            <person name="Cuomo C."/>
            <person name="Shea T."/>
            <person name="Young S.K."/>
            <person name="Zeng Q."/>
            <person name="Koehrsen M."/>
            <person name="Haas B."/>
            <person name="Borodovsky M."/>
            <person name="Guigo R."/>
            <person name="Alvarado L."/>
            <person name="Berlin A."/>
            <person name="Bochicchio J."/>
            <person name="Borenstein D."/>
            <person name="Chapman S."/>
            <person name="Chen Z."/>
            <person name="Engels R."/>
            <person name="Freedman E."/>
            <person name="Gellesch M."/>
            <person name="Goldberg J."/>
            <person name="Griggs A."/>
            <person name="Gujja S."/>
            <person name="Heiman D."/>
            <person name="Hepburn T."/>
            <person name="Howarth C."/>
            <person name="Jen D."/>
            <person name="Larson L."/>
            <person name="Lewis B."/>
            <person name="Mehta T."/>
            <person name="Park D."/>
            <person name="Pearson M."/>
            <person name="Roberts A."/>
            <person name="Saif S."/>
            <person name="Shenoy N."/>
            <person name="Sisk P."/>
            <person name="Stolte C."/>
            <person name="Sykes S."/>
            <person name="Thomson T."/>
            <person name="Walk T."/>
            <person name="White J."/>
            <person name="Yandava C."/>
            <person name="Burger G."/>
            <person name="Gray M.W."/>
            <person name="Holland P.W.H."/>
            <person name="King N."/>
            <person name="Lang F.B.F."/>
            <person name="Roger A.J."/>
            <person name="Ruiz-Trillo I."/>
            <person name="Lander E."/>
            <person name="Nusbaum C."/>
        </authorList>
    </citation>
    <scope>NUCLEOTIDE SEQUENCE [LARGE SCALE GENOMIC DNA]</scope>
    <source>
        <strain evidence="10 11">DAOM BR117</strain>
    </source>
</reference>
<dbReference type="InterPro" id="IPR023211">
    <property type="entry name" value="DNA_pol_palm_dom_sf"/>
</dbReference>
<evidence type="ECO:0000256" key="6">
    <source>
        <dbReference type="ARBA" id="ARBA00022932"/>
    </source>
</evidence>
<evidence type="ECO:0000256" key="5">
    <source>
        <dbReference type="ARBA" id="ARBA00022705"/>
    </source>
</evidence>
<dbReference type="GO" id="GO:0003887">
    <property type="term" value="F:DNA-directed DNA polymerase activity"/>
    <property type="evidence" value="ECO:0007669"/>
    <property type="project" value="UniProtKB-KW"/>
</dbReference>
<evidence type="ECO:0000256" key="2">
    <source>
        <dbReference type="ARBA" id="ARBA00012417"/>
    </source>
</evidence>
<keyword evidence="3" id="KW-0808">Transferase</keyword>
<evidence type="ECO:0000313" key="10">
    <source>
        <dbReference type="EMBL" id="KNC99233.1"/>
    </source>
</evidence>
<comment type="similarity">
    <text evidence="1">Belongs to the DNA polymerase type-B family.</text>
</comment>
<keyword evidence="6" id="KW-0239">DNA-directed DNA polymerase</keyword>
<sequence length="484" mass="55852">MSKDLDIEYIRPLDPRNAFFGGRTNASKLYYKCSEKERVKYCDFTSQYPWVNAFGEYPCYSFPTRILNNFDGQLNYNGFIKCRIVPPRGLYHPVLPDKINNKTMFVLCKNCAEKGISVCRHSVEQRAFVGTWCIPEVKLVLSKGYVISQVYEVLHFENTGSDLFKDYIFTFLKIKQEASGYPKWCKNDDDRKKYIDDYKSKQGIRLDPAKIVYNEGLRLVAKLMLNSLWGKFGQKNNMRKHITINAEENPDEYYSIMFNAKYIVHDIVDYDNGRTLDLSYSLHKAAVRDDKNTSIFIAAYTTALAHCKLYSVLDTVGEKVLYYDTDSIIYVDDDIGSTEKTLPYGNYLGDLTDELKGDHIVEFVSGGAKNYSYILNKTGRAKTVCKGFTLSYENGLNLGHESMKDIVFNPRYIDDEGIEKESCVNFNFSEINISKTHSVRNKTKIIIPEKNNLPSKKYKFVYNKRVVQEFNSESKVIETLPFGF</sequence>
<dbReference type="OMA" id="QFVNNES"/>
<evidence type="ECO:0000259" key="9">
    <source>
        <dbReference type="Pfam" id="PF03175"/>
    </source>
</evidence>
<dbReference type="RefSeq" id="XP_016607273.1">
    <property type="nucleotide sequence ID" value="XM_016753698.1"/>
</dbReference>